<protein>
    <recommendedName>
        <fullName evidence="3">DUF5348 domain-containing protein</fullName>
    </recommendedName>
</protein>
<evidence type="ECO:0000313" key="1">
    <source>
        <dbReference type="EMBL" id="NKI91590.1"/>
    </source>
</evidence>
<dbReference type="EMBL" id="JAAVTK010000019">
    <property type="protein sequence ID" value="NKI91590.1"/>
    <property type="molecule type" value="Genomic_DNA"/>
</dbReference>
<organism evidence="1 2">
    <name type="scientific">Hymenobacter artigasi</name>
    <dbReference type="NCBI Taxonomy" id="2719616"/>
    <lineage>
        <taxon>Bacteria</taxon>
        <taxon>Pseudomonadati</taxon>
        <taxon>Bacteroidota</taxon>
        <taxon>Cytophagia</taxon>
        <taxon>Cytophagales</taxon>
        <taxon>Hymenobacteraceae</taxon>
        <taxon>Hymenobacter</taxon>
    </lineage>
</organism>
<evidence type="ECO:0008006" key="3">
    <source>
        <dbReference type="Google" id="ProtNLM"/>
    </source>
</evidence>
<gene>
    <name evidence="1" type="ORF">HBN54_004210</name>
</gene>
<dbReference type="Proteomes" id="UP000717634">
    <property type="component" value="Unassembled WGS sequence"/>
</dbReference>
<dbReference type="RefSeq" id="WP_168675152.1">
    <property type="nucleotide sequence ID" value="NZ_JAAVTK010000019.1"/>
</dbReference>
<evidence type="ECO:0000313" key="2">
    <source>
        <dbReference type="Proteomes" id="UP000717634"/>
    </source>
</evidence>
<keyword evidence="2" id="KW-1185">Reference proteome</keyword>
<proteinExistence type="predicted"/>
<accession>A0ABX1HN70</accession>
<name>A0ABX1HN70_9BACT</name>
<comment type="caution">
    <text evidence="1">The sequence shown here is derived from an EMBL/GenBank/DDBJ whole genome shotgun (WGS) entry which is preliminary data.</text>
</comment>
<reference evidence="1 2" key="1">
    <citation type="submission" date="2020-03" db="EMBL/GenBank/DDBJ databases">
        <title>Genomic Encyclopedia of Type Strains, Phase IV (KMG-V): Genome sequencing to study the core and pangenomes of soil and plant-associated prokaryotes.</title>
        <authorList>
            <person name="Whitman W."/>
        </authorList>
    </citation>
    <scope>NUCLEOTIDE SEQUENCE [LARGE SCALE GENOMIC DNA]</scope>
    <source>
        <strain evidence="1 2">1B</strain>
    </source>
</reference>
<sequence length="68" mass="7956">MFGHSYLFRVGDIVQLPASSTFIEIQWRGQLQLGPPGQKERVDVYWLGEPHWDCYYEEELLAIGQLPF</sequence>